<feature type="domain" description="Methyltransferase" evidence="2">
    <location>
        <begin position="72"/>
        <end position="180"/>
    </location>
</feature>
<dbReference type="SUPFAM" id="SSF53335">
    <property type="entry name" value="S-adenosyl-L-methionine-dependent methyltransferases"/>
    <property type="match status" value="1"/>
</dbReference>
<dbReference type="InterPro" id="IPR029063">
    <property type="entry name" value="SAM-dependent_MTases_sf"/>
</dbReference>
<dbReference type="CDD" id="cd02440">
    <property type="entry name" value="AdoMet_MTases"/>
    <property type="match status" value="1"/>
</dbReference>
<evidence type="ECO:0000313" key="4">
    <source>
        <dbReference type="Proteomes" id="UP000192374"/>
    </source>
</evidence>
<evidence type="ECO:0000259" key="2">
    <source>
        <dbReference type="Pfam" id="PF13847"/>
    </source>
</evidence>
<proteinExistence type="predicted"/>
<name>A0ABX3T5F1_9MYCO</name>
<dbReference type="EMBL" id="MVIC01000017">
    <property type="protein sequence ID" value="ORB14457.1"/>
    <property type="molecule type" value="Genomic_DNA"/>
</dbReference>
<feature type="region of interest" description="Disordered" evidence="1">
    <location>
        <begin position="1"/>
        <end position="22"/>
    </location>
</feature>
<accession>A0ABX3T5F1</accession>
<dbReference type="PANTHER" id="PTHR43591:SF24">
    <property type="entry name" value="2-METHOXY-6-POLYPRENYL-1,4-BENZOQUINOL METHYLASE, MITOCHONDRIAL"/>
    <property type="match status" value="1"/>
</dbReference>
<dbReference type="PANTHER" id="PTHR43591">
    <property type="entry name" value="METHYLTRANSFERASE"/>
    <property type="match status" value="1"/>
</dbReference>
<organism evidence="3 4">
    <name type="scientific">Mycobacterium noviomagense</name>
    <dbReference type="NCBI Taxonomy" id="459858"/>
    <lineage>
        <taxon>Bacteria</taxon>
        <taxon>Bacillati</taxon>
        <taxon>Actinomycetota</taxon>
        <taxon>Actinomycetes</taxon>
        <taxon>Mycobacteriales</taxon>
        <taxon>Mycobacteriaceae</taxon>
        <taxon>Mycobacterium</taxon>
    </lineage>
</organism>
<dbReference type="Proteomes" id="UP000192374">
    <property type="component" value="Unassembled WGS sequence"/>
</dbReference>
<dbReference type="InterPro" id="IPR025714">
    <property type="entry name" value="Methyltranfer_dom"/>
</dbReference>
<reference evidence="3 4" key="1">
    <citation type="submission" date="2017-02" db="EMBL/GenBank/DDBJ databases">
        <title>The new phylogeny of genus Mycobacterium.</title>
        <authorList>
            <person name="Tortoli E."/>
            <person name="Trovato A."/>
            <person name="Cirillo D.M."/>
        </authorList>
    </citation>
    <scope>NUCLEOTIDE SEQUENCE [LARGE SCALE GENOMIC DNA]</scope>
    <source>
        <strain evidence="3 4">DSM 45145</strain>
    </source>
</reference>
<sequence length="305" mass="32595">MTNLTVPLRPPVQSASEAAETEVARMPEANTAEESLRQWSAVASAWDRYSDRLFKDVRSVSEWLVDQVNPQPGQTVLELTAGTGETGFLAAGRLDATGRLISSDFVPAMVEAARRRAGEQGLDNVECRVLDAQQIDLPDDSVDGVMSRFGMMLVPAQQRAIAEIRRVLRQGGRCAYATWGLPEHNPWIFQIVAALLQNGVTPPGDPFAPGGIFSLATLDSNRALAAGGGFTDITVEELPGTMVFDGPDDYWTHVTEAAGPVATLVASLDAEQVTAIRATLDPSLAPFDHDGALELPWLAAVTSAA</sequence>
<protein>
    <recommendedName>
        <fullName evidence="2">Methyltransferase domain-containing protein</fullName>
    </recommendedName>
</protein>
<gene>
    <name evidence="3" type="ORF">BST37_11145</name>
</gene>
<keyword evidence="4" id="KW-1185">Reference proteome</keyword>
<comment type="caution">
    <text evidence="3">The sequence shown here is derived from an EMBL/GenBank/DDBJ whole genome shotgun (WGS) entry which is preliminary data.</text>
</comment>
<evidence type="ECO:0000256" key="1">
    <source>
        <dbReference type="SAM" id="MobiDB-lite"/>
    </source>
</evidence>
<dbReference type="Gene3D" id="3.40.50.150">
    <property type="entry name" value="Vaccinia Virus protein VP39"/>
    <property type="match status" value="1"/>
</dbReference>
<evidence type="ECO:0000313" key="3">
    <source>
        <dbReference type="EMBL" id="ORB14457.1"/>
    </source>
</evidence>
<dbReference type="Pfam" id="PF13847">
    <property type="entry name" value="Methyltransf_31"/>
    <property type="match status" value="1"/>
</dbReference>